<keyword evidence="5" id="KW-0812">Transmembrane</keyword>
<dbReference type="PANTHER" id="PTHR22618:SF2">
    <property type="entry name" value="PROTEIN O-MANNOSE KINASE"/>
    <property type="match status" value="1"/>
</dbReference>
<dbReference type="FunFam" id="1.10.510.10:FF:000464">
    <property type="entry name" value="Protein O-mannose kinase"/>
    <property type="match status" value="1"/>
</dbReference>
<keyword evidence="19" id="KW-1185">Reference proteome</keyword>
<evidence type="ECO:0000313" key="19">
    <source>
        <dbReference type="Proteomes" id="UP000001593"/>
    </source>
</evidence>
<dbReference type="InParanoid" id="A7RI89"/>
<evidence type="ECO:0000256" key="1">
    <source>
        <dbReference type="ARBA" id="ARBA00004648"/>
    </source>
</evidence>
<dbReference type="InterPro" id="IPR000719">
    <property type="entry name" value="Prot_kinase_dom"/>
</dbReference>
<evidence type="ECO:0000313" key="18">
    <source>
        <dbReference type="EMBL" id="EDO48772.1"/>
    </source>
</evidence>
<keyword evidence="8" id="KW-0256">Endoplasmic reticulum</keyword>
<evidence type="ECO:0000256" key="11">
    <source>
        <dbReference type="ARBA" id="ARBA00022989"/>
    </source>
</evidence>
<dbReference type="EC" id="2.7.1.183" evidence="2"/>
<feature type="domain" description="Protein kinase" evidence="17">
    <location>
        <begin position="1"/>
        <end position="289"/>
    </location>
</feature>
<evidence type="ECO:0000256" key="6">
    <source>
        <dbReference type="ARBA" id="ARBA00022741"/>
    </source>
</evidence>
<dbReference type="KEGG" id="nve:5520898"/>
<name>A7RI89_NEMVE</name>
<evidence type="ECO:0000256" key="16">
    <source>
        <dbReference type="ARBA" id="ARBA00030430"/>
    </source>
</evidence>
<dbReference type="Gene3D" id="1.10.510.10">
    <property type="entry name" value="Transferase(Phosphotransferase) domain 1"/>
    <property type="match status" value="1"/>
</dbReference>
<proteinExistence type="predicted"/>
<evidence type="ECO:0000256" key="5">
    <source>
        <dbReference type="ARBA" id="ARBA00022692"/>
    </source>
</evidence>
<evidence type="ECO:0000256" key="7">
    <source>
        <dbReference type="ARBA" id="ARBA00022777"/>
    </source>
</evidence>
<dbReference type="GO" id="GO:0005789">
    <property type="term" value="C:endoplasmic reticulum membrane"/>
    <property type="evidence" value="ECO:0000318"/>
    <property type="project" value="GO_Central"/>
</dbReference>
<dbReference type="GO" id="GO:0004672">
    <property type="term" value="F:protein kinase activity"/>
    <property type="evidence" value="ECO:0007669"/>
    <property type="project" value="InterPro"/>
</dbReference>
<dbReference type="InterPro" id="IPR039318">
    <property type="entry name" value="POMK"/>
</dbReference>
<dbReference type="HOGENOM" id="CLU_067581_0_0_1"/>
<dbReference type="STRING" id="45351.A7RI89"/>
<dbReference type="PANTHER" id="PTHR22618">
    <property type="entry name" value="PROTEIN O-MANNOSE KINASE"/>
    <property type="match status" value="1"/>
</dbReference>
<dbReference type="InterPro" id="IPR011009">
    <property type="entry name" value="Kinase-like_dom_sf"/>
</dbReference>
<evidence type="ECO:0000259" key="17">
    <source>
        <dbReference type="PROSITE" id="PS50011"/>
    </source>
</evidence>
<organism evidence="18 19">
    <name type="scientific">Nematostella vectensis</name>
    <name type="common">Starlet sea anemone</name>
    <dbReference type="NCBI Taxonomy" id="45351"/>
    <lineage>
        <taxon>Eukaryota</taxon>
        <taxon>Metazoa</taxon>
        <taxon>Cnidaria</taxon>
        <taxon>Anthozoa</taxon>
        <taxon>Hexacorallia</taxon>
        <taxon>Actiniaria</taxon>
        <taxon>Edwardsiidae</taxon>
        <taxon>Nematostella</taxon>
    </lineage>
</organism>
<dbReference type="OrthoDB" id="4062651at2759"/>
<keyword evidence="4" id="KW-0808">Transferase</keyword>
<evidence type="ECO:0000256" key="13">
    <source>
        <dbReference type="ARBA" id="ARBA00025665"/>
    </source>
</evidence>
<accession>A7RI89</accession>
<dbReference type="eggNOG" id="ENOG502QQQV">
    <property type="taxonomic scope" value="Eukaryota"/>
</dbReference>
<dbReference type="SUPFAM" id="SSF56112">
    <property type="entry name" value="Protein kinase-like (PK-like)"/>
    <property type="match status" value="1"/>
</dbReference>
<dbReference type="AlphaFoldDB" id="A7RI89"/>
<evidence type="ECO:0000256" key="9">
    <source>
        <dbReference type="ARBA" id="ARBA00022840"/>
    </source>
</evidence>
<protein>
    <recommendedName>
        <fullName evidence="3">Protein O-mannose kinase</fullName>
        <ecNumber evidence="2">2.7.1.183</ecNumber>
    </recommendedName>
    <alternativeName>
        <fullName evidence="16">Protein kinase-like protein SgK196</fullName>
    </alternativeName>
    <alternativeName>
        <fullName evidence="15">Sugen kinase 196</fullName>
    </alternativeName>
</protein>
<dbReference type="FunCoup" id="A7RI89">
    <property type="interactions" value="74"/>
</dbReference>
<sequence length="289" mass="33470">MPGWVSCTKRLNCHSIAQDVRIRKRLSNHGRLNAVKDIYLADWHGYTVVYSRCSHEMYADDCLHGLRMMEGLQGSPHVTQLIGVCFSNLEMVTAYYSHGSADKLETLLQKPNMGQYNTTKTRFQLSLDYVKSLFYLHNSPLGTRVMCDTNDLEKTLSQYLITDDFHLVLNDLDALPEVEHSKNKEIKCGHREIQGDFVAPEQLWPFEDKDFRDEAMPGYDEKIDIWKIPSVVDKLLPWNKQNNQIRQLLLQIHKKCKSRDPILRPSAAEVLKVYLSVNSIVEDQTEEKR</sequence>
<dbReference type="PROSITE" id="PS50011">
    <property type="entry name" value="PROTEIN_KINASE_DOM"/>
    <property type="match status" value="1"/>
</dbReference>
<keyword evidence="10" id="KW-0735">Signal-anchor</keyword>
<keyword evidence="7" id="KW-0418">Kinase</keyword>
<evidence type="ECO:0000256" key="4">
    <source>
        <dbReference type="ARBA" id="ARBA00022679"/>
    </source>
</evidence>
<dbReference type="EMBL" id="DS469512">
    <property type="protein sequence ID" value="EDO48772.1"/>
    <property type="molecule type" value="Genomic_DNA"/>
</dbReference>
<keyword evidence="6" id="KW-0547">Nucleotide-binding</keyword>
<evidence type="ECO:0000256" key="2">
    <source>
        <dbReference type="ARBA" id="ARBA00011932"/>
    </source>
</evidence>
<dbReference type="GO" id="GO:0006493">
    <property type="term" value="P:protein O-linked glycosylation"/>
    <property type="evidence" value="ECO:0000318"/>
    <property type="project" value="GO_Central"/>
</dbReference>
<reference evidence="18 19" key="1">
    <citation type="journal article" date="2007" name="Science">
        <title>Sea anemone genome reveals ancestral eumetazoan gene repertoire and genomic organization.</title>
        <authorList>
            <person name="Putnam N.H."/>
            <person name="Srivastava M."/>
            <person name="Hellsten U."/>
            <person name="Dirks B."/>
            <person name="Chapman J."/>
            <person name="Salamov A."/>
            <person name="Terry A."/>
            <person name="Shapiro H."/>
            <person name="Lindquist E."/>
            <person name="Kapitonov V.V."/>
            <person name="Jurka J."/>
            <person name="Genikhovich G."/>
            <person name="Grigoriev I.V."/>
            <person name="Lucas S.M."/>
            <person name="Steele R.E."/>
            <person name="Finnerty J.R."/>
            <person name="Technau U."/>
            <person name="Martindale M.Q."/>
            <person name="Rokhsar D.S."/>
        </authorList>
    </citation>
    <scope>NUCLEOTIDE SEQUENCE [LARGE SCALE GENOMIC DNA]</scope>
    <source>
        <strain evidence="19">CH2 X CH6</strain>
    </source>
</reference>
<dbReference type="GO" id="GO:0019200">
    <property type="term" value="F:carbohydrate kinase activity"/>
    <property type="evidence" value="ECO:0000318"/>
    <property type="project" value="GO_Central"/>
</dbReference>
<dbReference type="PhylomeDB" id="A7RI89"/>
<comment type="catalytic activity">
    <reaction evidence="14">
        <text>3-O-[beta-D-GalNAc-(1-&gt;3)-beta-D-GlcNAc-(1-&gt;4)-alpha-D-Man]-L-Thr-[protein] + ATP = 3-O-[beta-D-GalNAc-(1-&gt;3)-beta-D-GlcNAc-(1-&gt;4)-(O-6-P-alpha-D-Man)]-Thr-[protein] + ADP + H(+)</text>
        <dbReference type="Rhea" id="RHEA:52616"/>
        <dbReference type="Rhea" id="RHEA-COMP:13308"/>
        <dbReference type="Rhea" id="RHEA-COMP:13309"/>
        <dbReference type="ChEBI" id="CHEBI:15378"/>
        <dbReference type="ChEBI" id="CHEBI:30616"/>
        <dbReference type="ChEBI" id="CHEBI:136709"/>
        <dbReference type="ChEBI" id="CHEBI:136710"/>
        <dbReference type="ChEBI" id="CHEBI:456216"/>
        <dbReference type="EC" id="2.7.1.183"/>
    </reaction>
</comment>
<comment type="function">
    <text evidence="13">Protein O-mannose kinase that specifically mediates phosphorylation at the 6-position of an O-mannose of the trisaccharide (N-acetylgalactosamine (GalNAc)-beta-1,3-N-acetylglucosamine (GlcNAc)-beta-1,4-mannose) to generate phosphorylated O-mannosyl trisaccharide (N-acetylgalactosamine-beta-1,3-N-acetylglucosamine-beta-1,4-(phosphate-6-)mannose). Phosphorylated O-mannosyl trisaccharide is a carbohydrate structure present in alpha-dystroglycan (DAG1), which is required for binding laminin G-like domain-containing extracellular proteins with high affinity. Only shows kinase activity when the GalNAc-beta-3-GlcNAc-beta-terminus is linked to the 4-position of O-mannose, suggesting that this disaccharide serves as the substrate recognition motif.</text>
</comment>
<dbReference type="OMA" id="DVCHWII"/>
<evidence type="ECO:0000256" key="15">
    <source>
        <dbReference type="ARBA" id="ARBA00030304"/>
    </source>
</evidence>
<comment type="subcellular location">
    <subcellularLocation>
        <location evidence="1">Endoplasmic reticulum membrane</location>
        <topology evidence="1">Single-pass type II membrane protein</topology>
    </subcellularLocation>
</comment>
<gene>
    <name evidence="18" type="ORF">NEMVEDRAFT_v1g82666</name>
</gene>
<keyword evidence="9" id="KW-0067">ATP-binding</keyword>
<keyword evidence="12" id="KW-0472">Membrane</keyword>
<dbReference type="GO" id="GO:0016773">
    <property type="term" value="F:phosphotransferase activity, alcohol group as acceptor"/>
    <property type="evidence" value="ECO:0000318"/>
    <property type="project" value="GO_Central"/>
</dbReference>
<evidence type="ECO:0000256" key="12">
    <source>
        <dbReference type="ARBA" id="ARBA00023136"/>
    </source>
</evidence>
<evidence type="ECO:0000256" key="14">
    <source>
        <dbReference type="ARBA" id="ARBA00029343"/>
    </source>
</evidence>
<evidence type="ECO:0000256" key="10">
    <source>
        <dbReference type="ARBA" id="ARBA00022968"/>
    </source>
</evidence>
<evidence type="ECO:0000256" key="3">
    <source>
        <dbReference type="ARBA" id="ARBA00015906"/>
    </source>
</evidence>
<dbReference type="GO" id="GO:0005524">
    <property type="term" value="F:ATP binding"/>
    <property type="evidence" value="ECO:0007669"/>
    <property type="project" value="UniProtKB-KW"/>
</dbReference>
<evidence type="ECO:0000256" key="8">
    <source>
        <dbReference type="ARBA" id="ARBA00022824"/>
    </source>
</evidence>
<dbReference type="Proteomes" id="UP000001593">
    <property type="component" value="Unassembled WGS sequence"/>
</dbReference>
<keyword evidence="11" id="KW-1133">Transmembrane helix</keyword>